<organism evidence="3 4">
    <name type="scientific">Tilletiopsis washingtonensis</name>
    <dbReference type="NCBI Taxonomy" id="58919"/>
    <lineage>
        <taxon>Eukaryota</taxon>
        <taxon>Fungi</taxon>
        <taxon>Dikarya</taxon>
        <taxon>Basidiomycota</taxon>
        <taxon>Ustilaginomycotina</taxon>
        <taxon>Exobasidiomycetes</taxon>
        <taxon>Entylomatales</taxon>
        <taxon>Entylomatales incertae sedis</taxon>
        <taxon>Tilletiopsis</taxon>
    </lineage>
</organism>
<feature type="transmembrane region" description="Helical" evidence="2">
    <location>
        <begin position="195"/>
        <end position="221"/>
    </location>
</feature>
<sequence length="223" mass="23006">MPLFSPRATAARLSGQVHTAEAAESARDTAAAAATAAATAEAYAHVSHAELTDLRAVQRTFDGAYARTALAQLGYAVVILRLFSADFYYIGLAYTLLALLLLLASAYRHNLVVHFLPTPAPSPTTATPLLCAVAPASAAHDDAGLGVQLAPAAAGPASQAMSRAPSALSATSTTSTARTTAPRTRQRHMAMASHLFTAGDVVALLSAGMLLVQVALFVLVLRL</sequence>
<dbReference type="GeneID" id="37270450"/>
<dbReference type="RefSeq" id="XP_025596994.1">
    <property type="nucleotide sequence ID" value="XM_025742906.1"/>
</dbReference>
<evidence type="ECO:0000313" key="4">
    <source>
        <dbReference type="Proteomes" id="UP000245946"/>
    </source>
</evidence>
<gene>
    <name evidence="3" type="ORF">FA09DRAFT_331180</name>
</gene>
<feature type="compositionally biased region" description="Low complexity" evidence="1">
    <location>
        <begin position="163"/>
        <end position="183"/>
    </location>
</feature>
<feature type="transmembrane region" description="Helical" evidence="2">
    <location>
        <begin position="89"/>
        <end position="107"/>
    </location>
</feature>
<name>A0A316Z8Z5_9BASI</name>
<evidence type="ECO:0000256" key="2">
    <source>
        <dbReference type="SAM" id="Phobius"/>
    </source>
</evidence>
<feature type="region of interest" description="Disordered" evidence="1">
    <location>
        <begin position="163"/>
        <end position="184"/>
    </location>
</feature>
<proteinExistence type="predicted"/>
<dbReference type="OrthoDB" id="2555434at2759"/>
<keyword evidence="2" id="KW-1133">Transmembrane helix</keyword>
<dbReference type="PANTHER" id="PTHR38646:SF1">
    <property type="entry name" value="DUF202 DOMAIN-CONTAINING PROTEIN"/>
    <property type="match status" value="1"/>
</dbReference>
<dbReference type="Proteomes" id="UP000245946">
    <property type="component" value="Unassembled WGS sequence"/>
</dbReference>
<keyword evidence="2" id="KW-0812">Transmembrane</keyword>
<keyword evidence="2" id="KW-0472">Membrane</keyword>
<reference evidence="3 4" key="1">
    <citation type="journal article" date="2018" name="Mol. Biol. Evol.">
        <title>Broad Genomic Sampling Reveals a Smut Pathogenic Ancestry of the Fungal Clade Ustilaginomycotina.</title>
        <authorList>
            <person name="Kijpornyongpan T."/>
            <person name="Mondo S.J."/>
            <person name="Barry K."/>
            <person name="Sandor L."/>
            <person name="Lee J."/>
            <person name="Lipzen A."/>
            <person name="Pangilinan J."/>
            <person name="LaButti K."/>
            <person name="Hainaut M."/>
            <person name="Henrissat B."/>
            <person name="Grigoriev I.V."/>
            <person name="Spatafora J.W."/>
            <person name="Aime M.C."/>
        </authorList>
    </citation>
    <scope>NUCLEOTIDE SEQUENCE [LARGE SCALE GENOMIC DNA]</scope>
    <source>
        <strain evidence="3 4">MCA 4186</strain>
    </source>
</reference>
<evidence type="ECO:0000313" key="3">
    <source>
        <dbReference type="EMBL" id="PWN96715.1"/>
    </source>
</evidence>
<protein>
    <recommendedName>
        <fullName evidence="5">DUF202 domain-containing protein</fullName>
    </recommendedName>
</protein>
<accession>A0A316Z8Z5</accession>
<dbReference type="EMBL" id="KZ819298">
    <property type="protein sequence ID" value="PWN96715.1"/>
    <property type="molecule type" value="Genomic_DNA"/>
</dbReference>
<dbReference type="AlphaFoldDB" id="A0A316Z8Z5"/>
<evidence type="ECO:0000256" key="1">
    <source>
        <dbReference type="SAM" id="MobiDB-lite"/>
    </source>
</evidence>
<evidence type="ECO:0008006" key="5">
    <source>
        <dbReference type="Google" id="ProtNLM"/>
    </source>
</evidence>
<keyword evidence="4" id="KW-1185">Reference proteome</keyword>
<dbReference type="PANTHER" id="PTHR38646">
    <property type="entry name" value="YALI0F00814P"/>
    <property type="match status" value="1"/>
</dbReference>